<dbReference type="Pfam" id="PF12833">
    <property type="entry name" value="HTH_18"/>
    <property type="match status" value="1"/>
</dbReference>
<proteinExistence type="predicted"/>
<name>A0ABV2EQ74_9CAUL</name>
<evidence type="ECO:0000256" key="1">
    <source>
        <dbReference type="ARBA" id="ARBA00023015"/>
    </source>
</evidence>
<dbReference type="RefSeq" id="WP_354298390.1">
    <property type="nucleotide sequence ID" value="NZ_JBEPLU010000003.1"/>
</dbReference>
<evidence type="ECO:0000313" key="6">
    <source>
        <dbReference type="Proteomes" id="UP001549110"/>
    </source>
</evidence>
<feature type="domain" description="HTH araC/xylS-type" evidence="4">
    <location>
        <begin position="1"/>
        <end position="97"/>
    </location>
</feature>
<dbReference type="SMART" id="SM00342">
    <property type="entry name" value="HTH_ARAC"/>
    <property type="match status" value="1"/>
</dbReference>
<evidence type="ECO:0000256" key="3">
    <source>
        <dbReference type="ARBA" id="ARBA00023163"/>
    </source>
</evidence>
<dbReference type="PANTHER" id="PTHR46796">
    <property type="entry name" value="HTH-TYPE TRANSCRIPTIONAL ACTIVATOR RHAS-RELATED"/>
    <property type="match status" value="1"/>
</dbReference>
<dbReference type="PRINTS" id="PR00032">
    <property type="entry name" value="HTHARAC"/>
</dbReference>
<dbReference type="SUPFAM" id="SSF46689">
    <property type="entry name" value="Homeodomain-like"/>
    <property type="match status" value="2"/>
</dbReference>
<dbReference type="InterPro" id="IPR018060">
    <property type="entry name" value="HTH_AraC"/>
</dbReference>
<evidence type="ECO:0000256" key="2">
    <source>
        <dbReference type="ARBA" id="ARBA00023125"/>
    </source>
</evidence>
<sequence>MAAFVTSHLDVCIRVEDLAALSRLTPGYFSKAFRGTFGLPPHAYLLERRIARACEMMVGSDEPLAQIALACGLYDQAHFTRVFRKRYGQAPGSWRRHRRRAPGDPT</sequence>
<keyword evidence="3" id="KW-0804">Transcription</keyword>
<dbReference type="PROSITE" id="PS01124">
    <property type="entry name" value="HTH_ARAC_FAMILY_2"/>
    <property type="match status" value="1"/>
</dbReference>
<keyword evidence="1" id="KW-0805">Transcription regulation</keyword>
<evidence type="ECO:0000313" key="5">
    <source>
        <dbReference type="EMBL" id="MET3528521.1"/>
    </source>
</evidence>
<organism evidence="5 6">
    <name type="scientific">Phenylobacterium koreense</name>
    <dbReference type="NCBI Taxonomy" id="266125"/>
    <lineage>
        <taxon>Bacteria</taxon>
        <taxon>Pseudomonadati</taxon>
        <taxon>Pseudomonadota</taxon>
        <taxon>Alphaproteobacteria</taxon>
        <taxon>Caulobacterales</taxon>
        <taxon>Caulobacteraceae</taxon>
        <taxon>Phenylobacterium</taxon>
    </lineage>
</organism>
<dbReference type="EMBL" id="JBEPLU010000003">
    <property type="protein sequence ID" value="MET3528521.1"/>
    <property type="molecule type" value="Genomic_DNA"/>
</dbReference>
<reference evidence="5 6" key="1">
    <citation type="submission" date="2024-06" db="EMBL/GenBank/DDBJ databases">
        <title>Genomic Encyclopedia of Type Strains, Phase IV (KMG-IV): sequencing the most valuable type-strain genomes for metagenomic binning, comparative biology and taxonomic classification.</title>
        <authorList>
            <person name="Goeker M."/>
        </authorList>
    </citation>
    <scope>NUCLEOTIDE SEQUENCE [LARGE SCALE GENOMIC DNA]</scope>
    <source>
        <strain evidence="5 6">DSM 17809</strain>
    </source>
</reference>
<gene>
    <name evidence="5" type="ORF">ABID41_003660</name>
</gene>
<comment type="caution">
    <text evidence="5">The sequence shown here is derived from an EMBL/GenBank/DDBJ whole genome shotgun (WGS) entry which is preliminary data.</text>
</comment>
<keyword evidence="2" id="KW-0238">DNA-binding</keyword>
<dbReference type="Proteomes" id="UP001549110">
    <property type="component" value="Unassembled WGS sequence"/>
</dbReference>
<dbReference type="InterPro" id="IPR018062">
    <property type="entry name" value="HTH_AraC-typ_CS"/>
</dbReference>
<dbReference type="InterPro" id="IPR020449">
    <property type="entry name" value="Tscrpt_reg_AraC-type_HTH"/>
</dbReference>
<dbReference type="Gene3D" id="1.10.10.60">
    <property type="entry name" value="Homeodomain-like"/>
    <property type="match status" value="1"/>
</dbReference>
<dbReference type="InterPro" id="IPR009057">
    <property type="entry name" value="Homeodomain-like_sf"/>
</dbReference>
<protein>
    <submittedName>
        <fullName evidence="5">AraC-like DNA-binding protein</fullName>
    </submittedName>
</protein>
<dbReference type="PANTHER" id="PTHR46796:SF14">
    <property type="entry name" value="TRANSCRIPTIONAL REGULATORY PROTEIN"/>
    <property type="match status" value="1"/>
</dbReference>
<keyword evidence="6" id="KW-1185">Reference proteome</keyword>
<accession>A0ABV2EQ74</accession>
<dbReference type="PROSITE" id="PS00041">
    <property type="entry name" value="HTH_ARAC_FAMILY_1"/>
    <property type="match status" value="1"/>
</dbReference>
<dbReference type="InterPro" id="IPR050204">
    <property type="entry name" value="AraC_XylS_family_regulators"/>
</dbReference>
<evidence type="ECO:0000259" key="4">
    <source>
        <dbReference type="PROSITE" id="PS01124"/>
    </source>
</evidence>